<feature type="active site" description="Proton acceptor; specific for L-alanine" evidence="5">
    <location>
        <position position="265"/>
    </location>
</feature>
<dbReference type="InterPro" id="IPR000821">
    <property type="entry name" value="Ala_racemase"/>
</dbReference>
<sequence>MQHEFYRDTWVEVNLDAITHNVKAMKHHIGENVEIIAVVKANGYGHGAYQVAKTALDAGASILAVAFLDEAIALRNSGIHAPILVLGATRAENVDLAIKYNITLTVFSLEWLYEAKQYIQKDTINLHIKLDTGMGRLGVRNAEDLASLMTFVSGSSLFAITGIYTHFATADEIDLQYFNNQYEKFLELIDSISHENILVHCGNSATGLRFPGKLFNAVRLGISMYGLSPSLEIKNELPYSLQEAFALQTKLVHVKKVPKGTKVSYGATYEAREDEWIGTLPIGYADGWLRSLKNSEVLVDDNRVELVGRICMDQCMVKLPYKLPVGTKVTLIGKQNNERISVDEVAERLDTINYEVTCMITSRVPRMFFRNKSIIDVSNPLITNMTKEC</sequence>
<dbReference type="InterPro" id="IPR009006">
    <property type="entry name" value="Ala_racemase/Decarboxylase_C"/>
</dbReference>
<feature type="modified residue" description="N6-(pyridoxal phosphate)lysine" evidence="5 6">
    <location>
        <position position="40"/>
    </location>
</feature>
<evidence type="ECO:0000256" key="7">
    <source>
        <dbReference type="PIRSR" id="PIRSR600821-52"/>
    </source>
</evidence>
<organism evidence="9 10">
    <name type="scientific">Metabacillus litoralis</name>
    <dbReference type="NCBI Taxonomy" id="152268"/>
    <lineage>
        <taxon>Bacteria</taxon>
        <taxon>Bacillati</taxon>
        <taxon>Bacillota</taxon>
        <taxon>Bacilli</taxon>
        <taxon>Bacillales</taxon>
        <taxon>Bacillaceae</taxon>
        <taxon>Metabacillus</taxon>
    </lineage>
</organism>
<evidence type="ECO:0000313" key="9">
    <source>
        <dbReference type="EMBL" id="OAS86189.1"/>
    </source>
</evidence>
<dbReference type="Gene3D" id="2.40.37.10">
    <property type="entry name" value="Lyase, Ornithine Decarboxylase, Chain A, domain 1"/>
    <property type="match status" value="1"/>
</dbReference>
<evidence type="ECO:0000256" key="2">
    <source>
        <dbReference type="ARBA" id="ARBA00001933"/>
    </source>
</evidence>
<dbReference type="InterPro" id="IPR029066">
    <property type="entry name" value="PLP-binding_barrel"/>
</dbReference>
<dbReference type="PRINTS" id="PR00992">
    <property type="entry name" value="ALARACEMASE"/>
</dbReference>
<dbReference type="NCBIfam" id="TIGR00492">
    <property type="entry name" value="alr"/>
    <property type="match status" value="1"/>
</dbReference>
<dbReference type="PANTHER" id="PTHR30511:SF0">
    <property type="entry name" value="ALANINE RACEMASE, CATABOLIC-RELATED"/>
    <property type="match status" value="1"/>
</dbReference>
<dbReference type="OrthoDB" id="9813814at2"/>
<dbReference type="Gene3D" id="3.20.20.10">
    <property type="entry name" value="Alanine racemase"/>
    <property type="match status" value="1"/>
</dbReference>
<dbReference type="InterPro" id="IPR020622">
    <property type="entry name" value="Ala_racemase_pyridoxalP-BS"/>
</dbReference>
<dbReference type="GO" id="GO:0008784">
    <property type="term" value="F:alanine racemase activity"/>
    <property type="evidence" value="ECO:0007669"/>
    <property type="project" value="UniProtKB-UniRule"/>
</dbReference>
<dbReference type="GO" id="GO:0030632">
    <property type="term" value="P:D-alanine biosynthetic process"/>
    <property type="evidence" value="ECO:0007669"/>
    <property type="project" value="UniProtKB-UniRule"/>
</dbReference>
<dbReference type="HAMAP" id="MF_01201">
    <property type="entry name" value="Ala_racemase"/>
    <property type="match status" value="1"/>
</dbReference>
<protein>
    <recommendedName>
        <fullName evidence="5">Alanine racemase</fullName>
        <ecNumber evidence="5">5.1.1.1</ecNumber>
    </recommendedName>
</protein>
<dbReference type="CDD" id="cd00430">
    <property type="entry name" value="PLPDE_III_AR"/>
    <property type="match status" value="1"/>
</dbReference>
<dbReference type="STRING" id="152268.A6K24_21940"/>
<dbReference type="RefSeq" id="WP_066332150.1">
    <property type="nucleotide sequence ID" value="NZ_LWSG01000014.1"/>
</dbReference>
<dbReference type="PROSITE" id="PS00395">
    <property type="entry name" value="ALANINE_RACEMASE"/>
    <property type="match status" value="1"/>
</dbReference>
<dbReference type="SUPFAM" id="SSF51419">
    <property type="entry name" value="PLP-binding barrel"/>
    <property type="match status" value="1"/>
</dbReference>
<dbReference type="PANTHER" id="PTHR30511">
    <property type="entry name" value="ALANINE RACEMASE"/>
    <property type="match status" value="1"/>
</dbReference>
<comment type="pathway">
    <text evidence="5">Amino-acid biosynthesis; D-alanine biosynthesis; D-alanine from L-alanine: step 1/1.</text>
</comment>
<dbReference type="SMART" id="SM01005">
    <property type="entry name" value="Ala_racemase_C"/>
    <property type="match status" value="1"/>
</dbReference>
<dbReference type="FunFam" id="3.20.20.10:FF:000002">
    <property type="entry name" value="Alanine racemase"/>
    <property type="match status" value="1"/>
</dbReference>
<dbReference type="GO" id="GO:0009252">
    <property type="term" value="P:peptidoglycan biosynthetic process"/>
    <property type="evidence" value="ECO:0007669"/>
    <property type="project" value="TreeGrafter"/>
</dbReference>
<dbReference type="Pfam" id="PF01168">
    <property type="entry name" value="Ala_racemase_N"/>
    <property type="match status" value="1"/>
</dbReference>
<comment type="catalytic activity">
    <reaction evidence="1 5">
        <text>L-alanine = D-alanine</text>
        <dbReference type="Rhea" id="RHEA:20249"/>
        <dbReference type="ChEBI" id="CHEBI:57416"/>
        <dbReference type="ChEBI" id="CHEBI:57972"/>
        <dbReference type="EC" id="5.1.1.1"/>
    </reaction>
</comment>
<evidence type="ECO:0000256" key="6">
    <source>
        <dbReference type="PIRSR" id="PIRSR600821-50"/>
    </source>
</evidence>
<keyword evidence="4 5" id="KW-0413">Isomerase</keyword>
<evidence type="ECO:0000259" key="8">
    <source>
        <dbReference type="SMART" id="SM01005"/>
    </source>
</evidence>
<dbReference type="SUPFAM" id="SSF50621">
    <property type="entry name" value="Alanine racemase C-terminal domain-like"/>
    <property type="match status" value="1"/>
</dbReference>
<feature type="active site" description="Proton acceptor; specific for D-alanine" evidence="5">
    <location>
        <position position="40"/>
    </location>
</feature>
<dbReference type="InterPro" id="IPR001608">
    <property type="entry name" value="Ala_racemase_N"/>
</dbReference>
<evidence type="ECO:0000256" key="1">
    <source>
        <dbReference type="ARBA" id="ARBA00000316"/>
    </source>
</evidence>
<evidence type="ECO:0000313" key="10">
    <source>
        <dbReference type="Proteomes" id="UP000078534"/>
    </source>
</evidence>
<dbReference type="UniPathway" id="UPA00042">
    <property type="reaction ID" value="UER00497"/>
</dbReference>
<proteinExistence type="inferred from homology"/>
<gene>
    <name evidence="9" type="ORF">A6K24_21940</name>
</gene>
<evidence type="ECO:0000256" key="3">
    <source>
        <dbReference type="ARBA" id="ARBA00022898"/>
    </source>
</evidence>
<comment type="caution">
    <text evidence="9">The sequence shown here is derived from an EMBL/GenBank/DDBJ whole genome shotgun (WGS) entry which is preliminary data.</text>
</comment>
<dbReference type="GO" id="GO:0030170">
    <property type="term" value="F:pyridoxal phosphate binding"/>
    <property type="evidence" value="ECO:0007669"/>
    <property type="project" value="UniProtKB-UniRule"/>
</dbReference>
<accession>A0A179SZC5</accession>
<dbReference type="Proteomes" id="UP000078534">
    <property type="component" value="Unassembled WGS sequence"/>
</dbReference>
<dbReference type="FunFam" id="2.40.37.10:FF:000006">
    <property type="entry name" value="Alanine racemase"/>
    <property type="match status" value="1"/>
</dbReference>
<reference evidence="10" key="1">
    <citation type="submission" date="2016-04" db="EMBL/GenBank/DDBJ databases">
        <authorList>
            <person name="Lyu Z."/>
            <person name="Lyu W."/>
        </authorList>
    </citation>
    <scope>NUCLEOTIDE SEQUENCE [LARGE SCALE GENOMIC DNA]</scope>
    <source>
        <strain evidence="10">C44</strain>
    </source>
</reference>
<dbReference type="EC" id="5.1.1.1" evidence="5"/>
<evidence type="ECO:0000256" key="5">
    <source>
        <dbReference type="HAMAP-Rule" id="MF_01201"/>
    </source>
</evidence>
<feature type="domain" description="Alanine racemase C-terminal" evidence="8">
    <location>
        <begin position="244"/>
        <end position="369"/>
    </location>
</feature>
<feature type="binding site" evidence="5 7">
    <location>
        <position position="312"/>
    </location>
    <ligand>
        <name>substrate</name>
    </ligand>
</feature>
<evidence type="ECO:0000256" key="4">
    <source>
        <dbReference type="ARBA" id="ARBA00023235"/>
    </source>
</evidence>
<keyword evidence="3 5" id="KW-0663">Pyridoxal phosphate</keyword>
<dbReference type="EMBL" id="LWSG01000014">
    <property type="protein sequence ID" value="OAS86189.1"/>
    <property type="molecule type" value="Genomic_DNA"/>
</dbReference>
<dbReference type="Pfam" id="PF00842">
    <property type="entry name" value="Ala_racemase_C"/>
    <property type="match status" value="1"/>
</dbReference>
<keyword evidence="10" id="KW-1185">Reference proteome</keyword>
<comment type="function">
    <text evidence="5">Catalyzes the interconversion of L-alanine and D-alanine. May also act on other amino acids.</text>
</comment>
<name>A0A179SZC5_9BACI</name>
<dbReference type="AlphaFoldDB" id="A0A179SZC5"/>
<comment type="similarity">
    <text evidence="5">Belongs to the alanine racemase family.</text>
</comment>
<dbReference type="InterPro" id="IPR011079">
    <property type="entry name" value="Ala_racemase_C"/>
</dbReference>
<comment type="cofactor">
    <cofactor evidence="2 5 6">
        <name>pyridoxal 5'-phosphate</name>
        <dbReference type="ChEBI" id="CHEBI:597326"/>
    </cofactor>
</comment>
<feature type="binding site" evidence="5 7">
    <location>
        <position position="136"/>
    </location>
    <ligand>
        <name>substrate</name>
    </ligand>
</feature>
<dbReference type="GO" id="GO:0005829">
    <property type="term" value="C:cytosol"/>
    <property type="evidence" value="ECO:0007669"/>
    <property type="project" value="TreeGrafter"/>
</dbReference>